<evidence type="ECO:0000313" key="1">
    <source>
        <dbReference type="EMBL" id="ASP47636.1"/>
    </source>
</evidence>
<dbReference type="AlphaFoldDB" id="A0A222G6W0"/>
<keyword evidence="2" id="KW-1185">Reference proteome</keyword>
<dbReference type="EMBL" id="CP020465">
    <property type="protein sequence ID" value="ASP47636.1"/>
    <property type="molecule type" value="Genomic_DNA"/>
</dbReference>
<dbReference type="Proteomes" id="UP000202259">
    <property type="component" value="Chromosome"/>
</dbReference>
<accession>A0A222G6W0</accession>
<proteinExistence type="predicted"/>
<protein>
    <submittedName>
        <fullName evidence="1">Uncharacterized protein</fullName>
    </submittedName>
</protein>
<dbReference type="KEGG" id="cber:B5D82_07645"/>
<organism evidence="1 2">
    <name type="scientific">Cognaticolwellia beringensis</name>
    <dbReference type="NCBI Taxonomy" id="1967665"/>
    <lineage>
        <taxon>Bacteria</taxon>
        <taxon>Pseudomonadati</taxon>
        <taxon>Pseudomonadota</taxon>
        <taxon>Gammaproteobacteria</taxon>
        <taxon>Alteromonadales</taxon>
        <taxon>Colwelliaceae</taxon>
        <taxon>Cognaticolwellia</taxon>
    </lineage>
</organism>
<gene>
    <name evidence="1" type="ORF">B5D82_07645</name>
</gene>
<dbReference type="RefSeq" id="WP_081150469.1">
    <property type="nucleotide sequence ID" value="NZ_CP020465.1"/>
</dbReference>
<evidence type="ECO:0000313" key="2">
    <source>
        <dbReference type="Proteomes" id="UP000202259"/>
    </source>
</evidence>
<sequence length="138" mass="15191">MDIMTETLPIAIQVSDALVAEIKNIASVSNKLEAQLNFHTMTANWYSNEANILMINFYLVSISELKNVSTHAGSVDLESLADDVLIGTKNSLLDCHVAITSAELVLLEQQPKLLSGYLAKKLTKVLNLLADRHKFAHI</sequence>
<dbReference type="OrthoDB" id="6215342at2"/>
<name>A0A222G6W0_9GAMM</name>
<reference evidence="1 2" key="1">
    <citation type="submission" date="2017-08" db="EMBL/GenBank/DDBJ databases">
        <title>Complete genome of Colwellia sp. NB097-1, a psychrophile bacterium ioslated from Bering Sea.</title>
        <authorList>
            <person name="Chen X."/>
        </authorList>
    </citation>
    <scope>NUCLEOTIDE SEQUENCE [LARGE SCALE GENOMIC DNA]</scope>
    <source>
        <strain evidence="1 2">NB097-1</strain>
    </source>
</reference>